<protein>
    <submittedName>
        <fullName evidence="4">Iron dicitrate transport regulator FecR</fullName>
    </submittedName>
</protein>
<name>A0A2D2CW29_METT3</name>
<dbReference type="InterPro" id="IPR032623">
    <property type="entry name" value="FecR_N"/>
</dbReference>
<dbReference type="PIRSF" id="PIRSF018266">
    <property type="entry name" value="FecR"/>
    <property type="match status" value="1"/>
</dbReference>
<dbReference type="InterPro" id="IPR012373">
    <property type="entry name" value="Ferrdict_sens_TM"/>
</dbReference>
<keyword evidence="5" id="KW-1185">Reference proteome</keyword>
<evidence type="ECO:0000256" key="1">
    <source>
        <dbReference type="SAM" id="Phobius"/>
    </source>
</evidence>
<accession>A0A2D2CW29</accession>
<dbReference type="AlphaFoldDB" id="A0A2D2CW29"/>
<gene>
    <name evidence="4" type="ORF">CQW49_02425</name>
</gene>
<dbReference type="EMBL" id="CP023737">
    <property type="protein sequence ID" value="ATQ66876.1"/>
    <property type="molecule type" value="Genomic_DNA"/>
</dbReference>
<keyword evidence="1" id="KW-1133">Transmembrane helix</keyword>
<dbReference type="Proteomes" id="UP000230709">
    <property type="component" value="Chromosome"/>
</dbReference>
<feature type="domain" description="FecR protein" evidence="2">
    <location>
        <begin position="109"/>
        <end position="200"/>
    </location>
</feature>
<sequence length="313" mass="34045">MTHDRDRSPAQEARAAAIEWWVVSRAGFSREERARFEAWRAADPAHAAAYADIERTYAHVRSVRRARRAQAPAKTRRRERLVAGAAVALAASLAIYVAIGPLSIMLRANVATGTGETRVVTLSDGSTVTLDARSAIALRFTEGERRVSLLEGEAWFEVVNDPARPFVVEAGGGTVTDLGTTFDVDIVDGGARVAVGEHSVAVASKGEMVIVEEGRQTSFAAQSPPAQPSPAPRSLAAWRRGSLVFEDRPLGEVLRALGRYRRGFVECATREICARPVTAVLPAGDPRQALREIELFLGLRSVHFTEMMVILYE</sequence>
<dbReference type="InterPro" id="IPR006860">
    <property type="entry name" value="FecR"/>
</dbReference>
<feature type="transmembrane region" description="Helical" evidence="1">
    <location>
        <begin position="81"/>
        <end position="99"/>
    </location>
</feature>
<dbReference type="STRING" id="595536.GCA_000178815_00460"/>
<dbReference type="Pfam" id="PF04773">
    <property type="entry name" value="FecR"/>
    <property type="match status" value="1"/>
</dbReference>
<dbReference type="GO" id="GO:0016989">
    <property type="term" value="F:sigma factor antagonist activity"/>
    <property type="evidence" value="ECO:0007669"/>
    <property type="project" value="TreeGrafter"/>
</dbReference>
<reference evidence="5" key="1">
    <citation type="submission" date="2017-10" db="EMBL/GenBank/DDBJ databases">
        <title>Completed PacBio SMRT sequence of Methylosinus trichosporium OB3b reveals presence of a third large plasmid.</title>
        <authorList>
            <person name="Charles T.C."/>
            <person name="Lynch M.D.J."/>
            <person name="Heil J.R."/>
            <person name="Cheng J."/>
        </authorList>
    </citation>
    <scope>NUCLEOTIDE SEQUENCE [LARGE SCALE GENOMIC DNA]</scope>
    <source>
        <strain evidence="5">OB3b</strain>
    </source>
</reference>
<dbReference type="RefSeq" id="WP_003609727.1">
    <property type="nucleotide sequence ID" value="NZ_ADVE02000001.1"/>
</dbReference>
<feature type="domain" description="FecR N-terminal" evidence="3">
    <location>
        <begin position="16"/>
        <end position="55"/>
    </location>
</feature>
<proteinExistence type="predicted"/>
<dbReference type="PANTHER" id="PTHR30273">
    <property type="entry name" value="PERIPLASMIC SIGNAL SENSOR AND SIGMA FACTOR ACTIVATOR FECR-RELATED"/>
    <property type="match status" value="1"/>
</dbReference>
<evidence type="ECO:0000259" key="3">
    <source>
        <dbReference type="Pfam" id="PF16220"/>
    </source>
</evidence>
<evidence type="ECO:0000259" key="2">
    <source>
        <dbReference type="Pfam" id="PF04773"/>
    </source>
</evidence>
<evidence type="ECO:0000313" key="5">
    <source>
        <dbReference type="Proteomes" id="UP000230709"/>
    </source>
</evidence>
<keyword evidence="1" id="KW-0472">Membrane</keyword>
<keyword evidence="1" id="KW-0812">Transmembrane</keyword>
<dbReference type="Gene3D" id="2.60.120.1440">
    <property type="match status" value="1"/>
</dbReference>
<evidence type="ECO:0000313" key="4">
    <source>
        <dbReference type="EMBL" id="ATQ66876.1"/>
    </source>
</evidence>
<dbReference type="PANTHER" id="PTHR30273:SF2">
    <property type="entry name" value="PROTEIN FECR"/>
    <property type="match status" value="1"/>
</dbReference>
<dbReference type="Pfam" id="PF16220">
    <property type="entry name" value="DUF4880"/>
    <property type="match status" value="1"/>
</dbReference>
<dbReference type="KEGG" id="mtw:CQW49_02425"/>
<organism evidence="4 5">
    <name type="scientific">Methylosinus trichosporium (strain ATCC 35070 / NCIMB 11131 / UNIQEM 75 / OB3b)</name>
    <dbReference type="NCBI Taxonomy" id="595536"/>
    <lineage>
        <taxon>Bacteria</taxon>
        <taxon>Pseudomonadati</taxon>
        <taxon>Pseudomonadota</taxon>
        <taxon>Alphaproteobacteria</taxon>
        <taxon>Hyphomicrobiales</taxon>
        <taxon>Methylocystaceae</taxon>
        <taxon>Methylosinus</taxon>
    </lineage>
</organism>